<evidence type="ECO:0000313" key="5">
    <source>
        <dbReference type="EMBL" id="PRB89136.1"/>
    </source>
</evidence>
<comment type="cofactor">
    <cofactor evidence="2">
        <name>Fe cation</name>
        <dbReference type="ChEBI" id="CHEBI:24875"/>
    </cofactor>
    <text evidence="2">Binds 1 Fe cation per subunit.</text>
</comment>
<dbReference type="InterPro" id="IPR011051">
    <property type="entry name" value="RmlC_Cupin_sf"/>
</dbReference>
<reference evidence="5 6" key="1">
    <citation type="submission" date="2017-09" db="EMBL/GenBank/DDBJ databases">
        <title>Genomic, metabolic, and phenotypic characteristics of bacterial isolates from the natural microbiome of the model nematode Caenorhabditis elegans.</title>
        <authorList>
            <person name="Zimmermann J."/>
            <person name="Obeng N."/>
            <person name="Yang W."/>
            <person name="Obeng O."/>
            <person name="Kissoyan K."/>
            <person name="Pees B."/>
            <person name="Dirksen P."/>
            <person name="Hoppner M."/>
            <person name="Franke A."/>
            <person name="Rosenstiel P."/>
            <person name="Leippe M."/>
            <person name="Dierking K."/>
            <person name="Kaleta C."/>
            <person name="Schulenburg H."/>
        </authorList>
    </citation>
    <scope>NUCLEOTIDE SEQUENCE [LARGE SCALE GENOMIC DNA]</scope>
    <source>
        <strain evidence="5 6">MYb184</strain>
    </source>
</reference>
<feature type="binding site" evidence="2">
    <location>
        <position position="49"/>
    </location>
    <ligand>
        <name>Fe cation</name>
        <dbReference type="ChEBI" id="CHEBI:24875"/>
    </ligand>
</feature>
<dbReference type="RefSeq" id="WP_052156434.1">
    <property type="nucleotide sequence ID" value="NZ_PCQE01000078.1"/>
</dbReference>
<dbReference type="InterPro" id="IPR014710">
    <property type="entry name" value="RmlC-like_jellyroll"/>
</dbReference>
<dbReference type="AlphaFoldDB" id="A0A2S9D4R1"/>
<proteinExistence type="inferred from homology"/>
<evidence type="ECO:0000256" key="1">
    <source>
        <dbReference type="ARBA" id="ARBA00008416"/>
    </source>
</evidence>
<dbReference type="EMBL" id="PCQE01000078">
    <property type="protein sequence ID" value="PRB89136.1"/>
    <property type="molecule type" value="Genomic_DNA"/>
</dbReference>
<feature type="domain" description="Pirin N-terminal" evidence="4">
    <location>
        <begin position="43"/>
        <end position="114"/>
    </location>
</feature>
<name>A0A2S9D4R1_PSECE</name>
<dbReference type="Pfam" id="PF02678">
    <property type="entry name" value="Pirin"/>
    <property type="match status" value="1"/>
</dbReference>
<organism evidence="5 6">
    <name type="scientific">Pseudomonas cedrina</name>
    <dbReference type="NCBI Taxonomy" id="651740"/>
    <lineage>
        <taxon>Bacteria</taxon>
        <taxon>Pseudomonadati</taxon>
        <taxon>Pseudomonadota</taxon>
        <taxon>Gammaproteobacteria</taxon>
        <taxon>Pseudomonadales</taxon>
        <taxon>Pseudomonadaceae</taxon>
        <taxon>Pseudomonas</taxon>
    </lineage>
</organism>
<evidence type="ECO:0000256" key="2">
    <source>
        <dbReference type="PIRSR" id="PIRSR006232-1"/>
    </source>
</evidence>
<keyword evidence="2" id="KW-0479">Metal-binding</keyword>
<protein>
    <submittedName>
        <fullName evidence="5">Pirin family protein</fullName>
    </submittedName>
</protein>
<sequence>MVAPIALSVRRIEHGDGFHAYMLRSSQGLLDPFLGVDHAWMSAPTFAPHTHAGFSAVSYLFLDSETGVHNRDSIGTDNIIRPGGVHWTTAGKGIVHEEIPSESNKTVHSLQIFVDLDARQKDVEPYPLTLEPEKVPVIRLPGSEVRIPIGSFHGVKSPLDPPTDVTLLDITLGENSYLSIPVEAGKIAFVIPVFGEVEIGGELYGGCDVKVAFLSRSMESYTVELKSNNGRAGVVVFVGEPIHAK</sequence>
<keyword evidence="2" id="KW-0408">Iron</keyword>
<dbReference type="PANTHER" id="PTHR13903:SF8">
    <property type="entry name" value="PIRIN"/>
    <property type="match status" value="1"/>
</dbReference>
<dbReference type="Gene3D" id="2.60.120.10">
    <property type="entry name" value="Jelly Rolls"/>
    <property type="match status" value="1"/>
</dbReference>
<evidence type="ECO:0000256" key="3">
    <source>
        <dbReference type="RuleBase" id="RU003457"/>
    </source>
</evidence>
<dbReference type="PANTHER" id="PTHR13903">
    <property type="entry name" value="PIRIN-RELATED"/>
    <property type="match status" value="1"/>
</dbReference>
<dbReference type="InterPro" id="IPR003829">
    <property type="entry name" value="Pirin_N_dom"/>
</dbReference>
<dbReference type="InterPro" id="IPR012093">
    <property type="entry name" value="Pirin"/>
</dbReference>
<feature type="binding site" evidence="2">
    <location>
        <position position="96"/>
    </location>
    <ligand>
        <name>Fe cation</name>
        <dbReference type="ChEBI" id="CHEBI:24875"/>
    </ligand>
</feature>
<dbReference type="PIRSF" id="PIRSF006232">
    <property type="entry name" value="Pirin"/>
    <property type="match status" value="1"/>
</dbReference>
<comment type="similarity">
    <text evidence="1 3">Belongs to the pirin family.</text>
</comment>
<dbReference type="Proteomes" id="UP000239458">
    <property type="component" value="Unassembled WGS sequence"/>
</dbReference>
<dbReference type="GO" id="GO:0046872">
    <property type="term" value="F:metal ion binding"/>
    <property type="evidence" value="ECO:0007669"/>
    <property type="project" value="UniProtKB-KW"/>
</dbReference>
<feature type="binding site" evidence="2">
    <location>
        <position position="51"/>
    </location>
    <ligand>
        <name>Fe cation</name>
        <dbReference type="ChEBI" id="CHEBI:24875"/>
    </ligand>
</feature>
<feature type="binding site" evidence="2">
    <location>
        <position position="98"/>
    </location>
    <ligand>
        <name>Fe cation</name>
        <dbReference type="ChEBI" id="CHEBI:24875"/>
    </ligand>
</feature>
<comment type="caution">
    <text evidence="5">The sequence shown here is derived from an EMBL/GenBank/DDBJ whole genome shotgun (WGS) entry which is preliminary data.</text>
</comment>
<evidence type="ECO:0000313" key="6">
    <source>
        <dbReference type="Proteomes" id="UP000239458"/>
    </source>
</evidence>
<accession>A0A2S9D4R1</accession>
<dbReference type="SUPFAM" id="SSF51182">
    <property type="entry name" value="RmlC-like cupins"/>
    <property type="match status" value="1"/>
</dbReference>
<evidence type="ECO:0000259" key="4">
    <source>
        <dbReference type="Pfam" id="PF02678"/>
    </source>
</evidence>
<dbReference type="CDD" id="cd02247">
    <property type="entry name" value="cupin_pirin_C"/>
    <property type="match status" value="1"/>
</dbReference>
<gene>
    <name evidence="5" type="ORF">CQ006_26400</name>
</gene>